<feature type="compositionally biased region" description="Basic residues" evidence="2">
    <location>
        <begin position="874"/>
        <end position="888"/>
    </location>
</feature>
<feature type="region of interest" description="Disordered" evidence="2">
    <location>
        <begin position="303"/>
        <end position="382"/>
    </location>
</feature>
<evidence type="ECO:0000313" key="4">
    <source>
        <dbReference type="Proteomes" id="UP001303222"/>
    </source>
</evidence>
<feature type="compositionally biased region" description="Basic and acidic residues" evidence="2">
    <location>
        <begin position="864"/>
        <end position="873"/>
    </location>
</feature>
<sequence>MGNNHYPPNSSQVAALPGRFAPRPAPPVATVSLSTTSPNWGHDDAGRRHHSFDTPRNRAVPSLPALSSTKKTSLVKRFINHFNNSANHLSMRSESRLDNLDEGFDRTGNGAFYLPESKIDTLVEVLASSITNSTQSPGSAIHHKELPLPPPRAPTAPPMFGTFDTERPLPVDGGTARKGMSLGLSLVSSTVSCPVLRSQLSDKPSLGNRALGKDASPTETIPFSSIPRSFGTRLQETQGTEQTIVAAGTIRVLDQTLRQSAQHFQQNQCLRSQSVPYTEFHFNPVSGQTPNLITYHTNNKRSSALYPSNNSATSSPVSPPSTTYGSSDIPKRKKLPPSQPSKLQQQQQHHPQQQPQQHQQPQQDQRPSNSRRQSQLNQAPVYQELENRNILLESELISERQRSANLQNENSNLQSQNTDFQNQIDDLRDLLDELNQRQELANHGFGAAAGNFLQGSEVRQRWKTLGWKIRQFIHAVSSGTEIGDHHGGVEDYEGSADGGGGGGADDGNGGSSRWGQLSSEQAVLGRQQQQKQSRQGPGVQSSSKTPTTNANDILRSITPHYRTLLAMKDGRQLLAEAAIWSLLVTEVFGTKETASWMHWAGTLSGNFRVMVAEGFQRGHHRNSKEFHRWRCHTASFLATLPSEGDVRAHAELVVQSLEHTLWYTLTGGGGGGGGGGTTGTGNKSKASRGGGSSGGKAGNLNNLRSGLLEIVLSAIQFDKELCQQQAFWYCQYPTSTTGRDKNGTTRFDPQQMETLNGDSKSVGSGAVVTLMVSPMLVKAGDSYGKGYGVSETIEKSVVHVVSKYWEDNGYSTSPSPSPAPTSSRSRGRGMSLTGTAPETTSAMVVYRAPSTRPGRSGHASRPATTEKIKEGKKGKGKKLWGGLKRRTASKVTRSDMYDN</sequence>
<keyword evidence="4" id="KW-1185">Reference proteome</keyword>
<feature type="compositionally biased region" description="Polar residues" evidence="2">
    <location>
        <begin position="1"/>
        <end position="13"/>
    </location>
</feature>
<protein>
    <submittedName>
        <fullName evidence="3">Uncharacterized protein</fullName>
    </submittedName>
</protein>
<evidence type="ECO:0000313" key="3">
    <source>
        <dbReference type="EMBL" id="KAK3954144.1"/>
    </source>
</evidence>
<reference evidence="3" key="2">
    <citation type="submission" date="2023-06" db="EMBL/GenBank/DDBJ databases">
        <authorList>
            <consortium name="Lawrence Berkeley National Laboratory"/>
            <person name="Mondo S.J."/>
            <person name="Hensen N."/>
            <person name="Bonometti L."/>
            <person name="Westerberg I."/>
            <person name="Brannstrom I.O."/>
            <person name="Guillou S."/>
            <person name="Cros-Aarteil S."/>
            <person name="Calhoun S."/>
            <person name="Haridas S."/>
            <person name="Kuo A."/>
            <person name="Pangilinan J."/>
            <person name="Riley R."/>
            <person name="Labutti K."/>
            <person name="Andreopoulos B."/>
            <person name="Lipzen A."/>
            <person name="Chen C."/>
            <person name="Yanf M."/>
            <person name="Daum C."/>
            <person name="Ng V."/>
            <person name="Clum A."/>
            <person name="Steindorff A."/>
            <person name="Ohm R."/>
            <person name="Martin F."/>
            <person name="Silar P."/>
            <person name="Natvig D."/>
            <person name="Lalanne C."/>
            <person name="Gautier V."/>
            <person name="Ament-Velasquez S.L."/>
            <person name="Kruys A."/>
            <person name="Hutchinson M.I."/>
            <person name="Powell A.J."/>
            <person name="Barry K."/>
            <person name="Miller A.N."/>
            <person name="Grigoriev I.V."/>
            <person name="Debuchy R."/>
            <person name="Gladieux P."/>
            <person name="Thoren M.H."/>
            <person name="Johannesson H."/>
        </authorList>
    </citation>
    <scope>NUCLEOTIDE SEQUENCE</scope>
    <source>
        <strain evidence="3">CBS 626.80</strain>
    </source>
</reference>
<organism evidence="3 4">
    <name type="scientific">Pseudoneurospora amorphoporcata</name>
    <dbReference type="NCBI Taxonomy" id="241081"/>
    <lineage>
        <taxon>Eukaryota</taxon>
        <taxon>Fungi</taxon>
        <taxon>Dikarya</taxon>
        <taxon>Ascomycota</taxon>
        <taxon>Pezizomycotina</taxon>
        <taxon>Sordariomycetes</taxon>
        <taxon>Sordariomycetidae</taxon>
        <taxon>Sordariales</taxon>
        <taxon>Sordariaceae</taxon>
        <taxon>Pseudoneurospora</taxon>
    </lineage>
</organism>
<dbReference type="AlphaFoldDB" id="A0AAN6NY06"/>
<reference evidence="3" key="1">
    <citation type="journal article" date="2023" name="Mol. Phylogenet. Evol.">
        <title>Genome-scale phylogeny and comparative genomics of the fungal order Sordariales.</title>
        <authorList>
            <person name="Hensen N."/>
            <person name="Bonometti L."/>
            <person name="Westerberg I."/>
            <person name="Brannstrom I.O."/>
            <person name="Guillou S."/>
            <person name="Cros-Aarteil S."/>
            <person name="Calhoun S."/>
            <person name="Haridas S."/>
            <person name="Kuo A."/>
            <person name="Mondo S."/>
            <person name="Pangilinan J."/>
            <person name="Riley R."/>
            <person name="LaButti K."/>
            <person name="Andreopoulos B."/>
            <person name="Lipzen A."/>
            <person name="Chen C."/>
            <person name="Yan M."/>
            <person name="Daum C."/>
            <person name="Ng V."/>
            <person name="Clum A."/>
            <person name="Steindorff A."/>
            <person name="Ohm R.A."/>
            <person name="Martin F."/>
            <person name="Silar P."/>
            <person name="Natvig D.O."/>
            <person name="Lalanne C."/>
            <person name="Gautier V."/>
            <person name="Ament-Velasquez S.L."/>
            <person name="Kruys A."/>
            <person name="Hutchinson M.I."/>
            <person name="Powell A.J."/>
            <person name="Barry K."/>
            <person name="Miller A.N."/>
            <person name="Grigoriev I.V."/>
            <person name="Debuchy R."/>
            <person name="Gladieux P."/>
            <person name="Hiltunen Thoren M."/>
            <person name="Johannesson H."/>
        </authorList>
    </citation>
    <scope>NUCLEOTIDE SEQUENCE</scope>
    <source>
        <strain evidence="3">CBS 626.80</strain>
    </source>
</reference>
<feature type="compositionally biased region" description="Polar residues" evidence="2">
    <location>
        <begin position="217"/>
        <end position="226"/>
    </location>
</feature>
<feature type="compositionally biased region" description="Polar residues" evidence="2">
    <location>
        <begin position="832"/>
        <end position="842"/>
    </location>
</feature>
<accession>A0AAN6NY06</accession>
<gene>
    <name evidence="3" type="ORF">QBC32DRAFT_97342</name>
</gene>
<feature type="compositionally biased region" description="Low complexity" evidence="2">
    <location>
        <begin position="307"/>
        <end position="327"/>
    </location>
</feature>
<dbReference type="EMBL" id="MU859094">
    <property type="protein sequence ID" value="KAK3954144.1"/>
    <property type="molecule type" value="Genomic_DNA"/>
</dbReference>
<name>A0AAN6NY06_9PEZI</name>
<comment type="caution">
    <text evidence="3">The sequence shown here is derived from an EMBL/GenBank/DDBJ whole genome shotgun (WGS) entry which is preliminary data.</text>
</comment>
<feature type="region of interest" description="Disordered" evidence="2">
    <location>
        <begin position="807"/>
        <end position="899"/>
    </location>
</feature>
<feature type="region of interest" description="Disordered" evidence="2">
    <location>
        <begin position="1"/>
        <end position="63"/>
    </location>
</feature>
<feature type="compositionally biased region" description="Gly residues" evidence="2">
    <location>
        <begin position="496"/>
        <end position="512"/>
    </location>
</feature>
<feature type="region of interest" description="Disordered" evidence="2">
    <location>
        <begin position="206"/>
        <end position="226"/>
    </location>
</feature>
<dbReference type="Proteomes" id="UP001303222">
    <property type="component" value="Unassembled WGS sequence"/>
</dbReference>
<feature type="compositionally biased region" description="Low complexity" evidence="2">
    <location>
        <begin position="340"/>
        <end position="378"/>
    </location>
</feature>
<feature type="compositionally biased region" description="Low complexity" evidence="2">
    <location>
        <begin position="525"/>
        <end position="540"/>
    </location>
</feature>
<feature type="coiled-coil region" evidence="1">
    <location>
        <begin position="382"/>
        <end position="437"/>
    </location>
</feature>
<evidence type="ECO:0000256" key="1">
    <source>
        <dbReference type="SAM" id="Coils"/>
    </source>
</evidence>
<evidence type="ECO:0000256" key="2">
    <source>
        <dbReference type="SAM" id="MobiDB-lite"/>
    </source>
</evidence>
<feature type="region of interest" description="Disordered" evidence="2">
    <location>
        <begin position="480"/>
        <end position="553"/>
    </location>
</feature>
<feature type="compositionally biased region" description="Polar residues" evidence="2">
    <location>
        <begin position="541"/>
        <end position="551"/>
    </location>
</feature>
<feature type="region of interest" description="Disordered" evidence="2">
    <location>
        <begin position="671"/>
        <end position="698"/>
    </location>
</feature>
<feature type="compositionally biased region" description="Gly residues" evidence="2">
    <location>
        <begin position="688"/>
        <end position="697"/>
    </location>
</feature>
<feature type="compositionally biased region" description="Basic and acidic residues" evidence="2">
    <location>
        <begin position="41"/>
        <end position="56"/>
    </location>
</feature>
<proteinExistence type="predicted"/>
<keyword evidence="1" id="KW-0175">Coiled coil</keyword>